<feature type="non-terminal residue" evidence="1">
    <location>
        <position position="1"/>
    </location>
</feature>
<dbReference type="Proteomes" id="UP000276133">
    <property type="component" value="Unassembled WGS sequence"/>
</dbReference>
<accession>A0A3M7PH06</accession>
<dbReference type="AlphaFoldDB" id="A0A3M7PH06"/>
<sequence>RDRSSQQYLIPENQRLIRPFESQNQELQNVISCNEISNIKYKNYLVLIIIYQTLQLTVAKFYGNKEDTKIKISTILKINIAIITPIGRPTVFNEPIILTIDTTIAYKQNSMI</sequence>
<proteinExistence type="predicted"/>
<organism evidence="1 2">
    <name type="scientific">Brachionus plicatilis</name>
    <name type="common">Marine rotifer</name>
    <name type="synonym">Brachionus muelleri</name>
    <dbReference type="NCBI Taxonomy" id="10195"/>
    <lineage>
        <taxon>Eukaryota</taxon>
        <taxon>Metazoa</taxon>
        <taxon>Spiralia</taxon>
        <taxon>Gnathifera</taxon>
        <taxon>Rotifera</taxon>
        <taxon>Eurotatoria</taxon>
        <taxon>Monogononta</taxon>
        <taxon>Pseudotrocha</taxon>
        <taxon>Ploima</taxon>
        <taxon>Brachionidae</taxon>
        <taxon>Brachionus</taxon>
    </lineage>
</organism>
<comment type="caution">
    <text evidence="1">The sequence shown here is derived from an EMBL/GenBank/DDBJ whole genome shotgun (WGS) entry which is preliminary data.</text>
</comment>
<name>A0A3M7PH06_BRAPC</name>
<reference evidence="1 2" key="1">
    <citation type="journal article" date="2018" name="Sci. Rep.">
        <title>Genomic signatures of local adaptation to the degree of environmental predictability in rotifers.</title>
        <authorList>
            <person name="Franch-Gras L."/>
            <person name="Hahn C."/>
            <person name="Garcia-Roger E.M."/>
            <person name="Carmona M.J."/>
            <person name="Serra M."/>
            <person name="Gomez A."/>
        </authorList>
    </citation>
    <scope>NUCLEOTIDE SEQUENCE [LARGE SCALE GENOMIC DNA]</scope>
    <source>
        <strain evidence="1">HYR1</strain>
    </source>
</reference>
<gene>
    <name evidence="1" type="ORF">BpHYR1_018761</name>
</gene>
<dbReference type="EMBL" id="REGN01010843">
    <property type="protein sequence ID" value="RMZ98329.1"/>
    <property type="molecule type" value="Genomic_DNA"/>
</dbReference>
<protein>
    <submittedName>
        <fullName evidence="1">Uncharacterized protein</fullName>
    </submittedName>
</protein>
<keyword evidence="2" id="KW-1185">Reference proteome</keyword>
<evidence type="ECO:0000313" key="1">
    <source>
        <dbReference type="EMBL" id="RMZ98329.1"/>
    </source>
</evidence>
<evidence type="ECO:0000313" key="2">
    <source>
        <dbReference type="Proteomes" id="UP000276133"/>
    </source>
</evidence>